<dbReference type="Proteomes" id="UP000474967">
    <property type="component" value="Unassembled WGS sequence"/>
</dbReference>
<organism evidence="2 3">
    <name type="scientific">Leifsonia tongyongensis</name>
    <dbReference type="NCBI Taxonomy" id="1268043"/>
    <lineage>
        <taxon>Bacteria</taxon>
        <taxon>Bacillati</taxon>
        <taxon>Actinomycetota</taxon>
        <taxon>Actinomycetes</taxon>
        <taxon>Micrococcales</taxon>
        <taxon>Microbacteriaceae</taxon>
        <taxon>Leifsonia</taxon>
    </lineage>
</organism>
<dbReference type="AlphaFoldDB" id="A0A6L9XTT4"/>
<proteinExistence type="predicted"/>
<evidence type="ECO:0000313" key="2">
    <source>
        <dbReference type="EMBL" id="NEN04695.1"/>
    </source>
</evidence>
<evidence type="ECO:0000313" key="3">
    <source>
        <dbReference type="Proteomes" id="UP000474967"/>
    </source>
</evidence>
<evidence type="ECO:0000256" key="1">
    <source>
        <dbReference type="SAM" id="Phobius"/>
    </source>
</evidence>
<feature type="transmembrane region" description="Helical" evidence="1">
    <location>
        <begin position="81"/>
        <end position="103"/>
    </location>
</feature>
<dbReference type="InterPro" id="IPR051790">
    <property type="entry name" value="Cytochrome_c-biogenesis_DsbD"/>
</dbReference>
<keyword evidence="1" id="KW-0472">Membrane</keyword>
<feature type="transmembrane region" description="Helical" evidence="1">
    <location>
        <begin position="165"/>
        <end position="186"/>
    </location>
</feature>
<gene>
    <name evidence="2" type="ORF">G3T36_02315</name>
</gene>
<accession>A0A6L9XTT4</accession>
<dbReference type="RefSeq" id="WP_163287796.1">
    <property type="nucleotide sequence ID" value="NZ_JAAGWY010000001.1"/>
</dbReference>
<keyword evidence="1" id="KW-0812">Transmembrane</keyword>
<feature type="transmembrane region" description="Helical" evidence="1">
    <location>
        <begin position="241"/>
        <end position="270"/>
    </location>
</feature>
<keyword evidence="3" id="KW-1185">Reference proteome</keyword>
<name>A0A6L9XTT4_9MICO</name>
<feature type="transmembrane region" description="Helical" evidence="1">
    <location>
        <begin position="123"/>
        <end position="145"/>
    </location>
</feature>
<reference evidence="2 3" key="1">
    <citation type="journal article" date="2014" name="J. Microbiol.">
        <title>Diaminobutyricibacter tongyongensis gen. nov., sp. nov. and Homoserinibacter gongjuensis gen. nov., sp. nov. belong to the family Microbacteriaceae.</title>
        <authorList>
            <person name="Kim S.J."/>
            <person name="Ahn J.H."/>
            <person name="Weon H.Y."/>
            <person name="Hamada M."/>
            <person name="Suzuki K."/>
            <person name="Kwon S.W."/>
        </authorList>
    </citation>
    <scope>NUCLEOTIDE SEQUENCE [LARGE SCALE GENOMIC DNA]</scope>
    <source>
        <strain evidence="2 3">NBRC 108724</strain>
    </source>
</reference>
<feature type="transmembrane region" description="Helical" evidence="1">
    <location>
        <begin position="198"/>
        <end position="221"/>
    </location>
</feature>
<dbReference type="PANTHER" id="PTHR31272:SF4">
    <property type="entry name" value="CYTOCHROME C-TYPE BIOGENESIS PROTEIN HI_1454-RELATED"/>
    <property type="match status" value="1"/>
</dbReference>
<dbReference type="PANTHER" id="PTHR31272">
    <property type="entry name" value="CYTOCHROME C-TYPE BIOGENESIS PROTEIN HI_1454-RELATED"/>
    <property type="match status" value="1"/>
</dbReference>
<keyword evidence="1" id="KW-1133">Transmembrane helix</keyword>
<feature type="transmembrane region" description="Helical" evidence="1">
    <location>
        <begin position="51"/>
        <end position="75"/>
    </location>
</feature>
<comment type="caution">
    <text evidence="2">The sequence shown here is derived from an EMBL/GenBank/DDBJ whole genome shotgun (WGS) entry which is preliminary data.</text>
</comment>
<feature type="transmembrane region" description="Helical" evidence="1">
    <location>
        <begin position="6"/>
        <end position="31"/>
    </location>
</feature>
<dbReference type="EMBL" id="JAAGWY010000001">
    <property type="protein sequence ID" value="NEN04695.1"/>
    <property type="molecule type" value="Genomic_DNA"/>
</dbReference>
<protein>
    <submittedName>
        <fullName evidence="2">Cytochrome c biogenesis protein CcdA</fullName>
    </submittedName>
</protein>
<sequence>MIGQASVGYAFALGMVAAVNPCGFPLLPAYLALFLNPDGPESTLMRVRRGLLAGVAMTTGFLVVFLIAGLPLAAGAQLAPAWSPFVMIAVGVVLAVFGVAGILRISVRLPIPTLGFSSGRGVLAMAGYGVAYAVASLSCALPLFLAGVAGNFGRGLGVGVASLLAYAFGMGLFVVFASLLAALLGAESVRVFGRLSRLVPAIGSTIVFAVGIYLVIYWSAIAIAPRSTPPVARLADAVQTWVAGIIGGFPLIIGGVLAVAVAVTFVAVALAARRREQSNGAADK</sequence>